<gene>
    <name evidence="1" type="ORF">JOE61_001677</name>
</gene>
<dbReference type="EMBL" id="JAFBBZ010000001">
    <property type="protein sequence ID" value="MBM7507863.1"/>
    <property type="molecule type" value="Genomic_DNA"/>
</dbReference>
<comment type="caution">
    <text evidence="1">The sequence shown here is derived from an EMBL/GenBank/DDBJ whole genome shotgun (WGS) entry which is preliminary data.</text>
</comment>
<protein>
    <recommendedName>
        <fullName evidence="3">DUF222 domain-containing protein</fullName>
    </recommendedName>
</protein>
<sequence>MTDLYGAPRRRPRYDDRYLDEPSFDDARFDGPRFDGPWFDEPWEEAARSDGPVEDRLTELVFLDGRLVSHSTRPVTGTAWAAFAARRDREERQPPPPPPTPRWQHVLDWLADRVGGEAALAALDAAPLGESPDLPDDYPSRAERQRVEAVAELLDSVAGRCFDVEVATALRTALLTLWRLEPEAVSRASSAAACAGGIAWAVAKANGLLHPAGDLRVGTLKDHLDLRGAPSAYGATVRAGLVGFRHLASLHHRPMGVPDLLDLGHPDLLTGATRARLLHLRERAWAARDAHPARTSP</sequence>
<dbReference type="Proteomes" id="UP000732378">
    <property type="component" value="Unassembled WGS sequence"/>
</dbReference>
<evidence type="ECO:0000313" key="1">
    <source>
        <dbReference type="EMBL" id="MBM7507863.1"/>
    </source>
</evidence>
<dbReference type="RefSeq" id="WP_193670047.1">
    <property type="nucleotide sequence ID" value="NZ_JACDTV010000011.1"/>
</dbReference>
<accession>A0ABS2M9K1</accession>
<reference evidence="1 2" key="1">
    <citation type="submission" date="2021-01" db="EMBL/GenBank/DDBJ databases">
        <title>Sequencing the genomes of 1000 actinobacteria strains.</title>
        <authorList>
            <person name="Klenk H.-P."/>
        </authorList>
    </citation>
    <scope>NUCLEOTIDE SEQUENCE [LARGE SCALE GENOMIC DNA]</scope>
    <source>
        <strain evidence="1 2">DSM 18239</strain>
    </source>
</reference>
<name>A0ABS2M9K1_9ACTN</name>
<evidence type="ECO:0000313" key="2">
    <source>
        <dbReference type="Proteomes" id="UP000732378"/>
    </source>
</evidence>
<proteinExistence type="predicted"/>
<keyword evidence="2" id="KW-1185">Reference proteome</keyword>
<evidence type="ECO:0008006" key="3">
    <source>
        <dbReference type="Google" id="ProtNLM"/>
    </source>
</evidence>
<organism evidence="1 2">
    <name type="scientific">Nocardioides salarius</name>
    <dbReference type="NCBI Taxonomy" id="374513"/>
    <lineage>
        <taxon>Bacteria</taxon>
        <taxon>Bacillati</taxon>
        <taxon>Actinomycetota</taxon>
        <taxon>Actinomycetes</taxon>
        <taxon>Propionibacteriales</taxon>
        <taxon>Nocardioidaceae</taxon>
        <taxon>Nocardioides</taxon>
    </lineage>
</organism>